<keyword evidence="10" id="KW-0031">Aminopeptidase</keyword>
<evidence type="ECO:0000256" key="5">
    <source>
        <dbReference type="ARBA" id="ARBA00022801"/>
    </source>
</evidence>
<keyword evidence="11" id="KW-1185">Reference proteome</keyword>
<evidence type="ECO:0000256" key="3">
    <source>
        <dbReference type="ARBA" id="ARBA00022670"/>
    </source>
</evidence>
<dbReference type="PANTHER" id="PTHR12147:SF26">
    <property type="entry name" value="PEPTIDASE M28 DOMAIN-CONTAINING PROTEIN"/>
    <property type="match status" value="1"/>
</dbReference>
<evidence type="ECO:0000256" key="6">
    <source>
        <dbReference type="ARBA" id="ARBA00022833"/>
    </source>
</evidence>
<dbReference type="InterPro" id="IPR007484">
    <property type="entry name" value="Peptidase_M28"/>
</dbReference>
<evidence type="ECO:0000256" key="4">
    <source>
        <dbReference type="ARBA" id="ARBA00022723"/>
    </source>
</evidence>
<proteinExistence type="inferred from homology"/>
<evidence type="ECO:0000313" key="10">
    <source>
        <dbReference type="EMBL" id="KOS21678.1"/>
    </source>
</evidence>
<feature type="signal peptide" evidence="7">
    <location>
        <begin position="1"/>
        <end position="19"/>
    </location>
</feature>
<keyword evidence="4 7" id="KW-0479">Metal-binding</keyword>
<dbReference type="EC" id="3.4.-.-" evidence="7"/>
<evidence type="ECO:0000259" key="9">
    <source>
        <dbReference type="Pfam" id="PF04389"/>
    </source>
</evidence>
<dbReference type="InterPro" id="IPR003137">
    <property type="entry name" value="PA_domain"/>
</dbReference>
<dbReference type="GO" id="GO:0008235">
    <property type="term" value="F:metalloexopeptidase activity"/>
    <property type="evidence" value="ECO:0007669"/>
    <property type="project" value="InterPro"/>
</dbReference>
<feature type="domain" description="Peptidase M28" evidence="9">
    <location>
        <begin position="248"/>
        <end position="296"/>
    </location>
</feature>
<dbReference type="OrthoDB" id="10013407at2759"/>
<dbReference type="STRING" id="150374.A0A0M8MZ10"/>
<reference evidence="10 11" key="1">
    <citation type="submission" date="2015-07" db="EMBL/GenBank/DDBJ databases">
        <title>The genome of the fungus Escovopsis weberi, a specialized disease agent of ant agriculture.</title>
        <authorList>
            <person name="de Man T.J."/>
            <person name="Stajich J.E."/>
            <person name="Kubicek C.P."/>
            <person name="Chenthamara K."/>
            <person name="Atanasova L."/>
            <person name="Druzhinina I.S."/>
            <person name="Birnbaum S."/>
            <person name="Barribeau S.M."/>
            <person name="Teiling C."/>
            <person name="Suen G."/>
            <person name="Currie C."/>
            <person name="Gerardo N.M."/>
        </authorList>
    </citation>
    <scope>NUCLEOTIDE SEQUENCE [LARGE SCALE GENOMIC DNA]</scope>
</reference>
<feature type="domain" description="Peptidase M28" evidence="9">
    <location>
        <begin position="302"/>
        <end position="405"/>
    </location>
</feature>
<dbReference type="GO" id="GO:0004177">
    <property type="term" value="F:aminopeptidase activity"/>
    <property type="evidence" value="ECO:0007669"/>
    <property type="project" value="UniProtKB-KW"/>
</dbReference>
<evidence type="ECO:0000256" key="2">
    <source>
        <dbReference type="ARBA" id="ARBA00005634"/>
    </source>
</evidence>
<keyword evidence="3 7" id="KW-0645">Protease</keyword>
<dbReference type="GO" id="GO:0006508">
    <property type="term" value="P:proteolysis"/>
    <property type="evidence" value="ECO:0007669"/>
    <property type="project" value="UniProtKB-KW"/>
</dbReference>
<name>A0A0M8MZ10_ESCWE</name>
<comment type="cofactor">
    <cofactor evidence="1">
        <name>Zn(2+)</name>
        <dbReference type="ChEBI" id="CHEBI:29105"/>
    </cofactor>
</comment>
<dbReference type="Gene3D" id="3.50.30.30">
    <property type="match status" value="1"/>
</dbReference>
<dbReference type="InterPro" id="IPR046450">
    <property type="entry name" value="PA_dom_sf"/>
</dbReference>
<protein>
    <recommendedName>
        <fullName evidence="7">Peptide hydrolase</fullName>
        <ecNumber evidence="7">3.4.-.-</ecNumber>
    </recommendedName>
</protein>
<evidence type="ECO:0000259" key="8">
    <source>
        <dbReference type="Pfam" id="PF02225"/>
    </source>
</evidence>
<evidence type="ECO:0000313" key="11">
    <source>
        <dbReference type="Proteomes" id="UP000053831"/>
    </source>
</evidence>
<comment type="similarity">
    <text evidence="2">Belongs to the peptidase M28 family. M28B subfamily.</text>
</comment>
<dbReference type="PANTHER" id="PTHR12147">
    <property type="entry name" value="METALLOPEPTIDASE M28 FAMILY MEMBER"/>
    <property type="match status" value="1"/>
</dbReference>
<dbReference type="CDD" id="cd04816">
    <property type="entry name" value="PA_SaNapH_like"/>
    <property type="match status" value="1"/>
</dbReference>
<evidence type="ECO:0000256" key="7">
    <source>
        <dbReference type="RuleBase" id="RU361240"/>
    </source>
</evidence>
<keyword evidence="6 7" id="KW-0862">Zinc</keyword>
<evidence type="ECO:0000256" key="1">
    <source>
        <dbReference type="ARBA" id="ARBA00001947"/>
    </source>
</evidence>
<comment type="caution">
    <text evidence="10">The sequence shown here is derived from an EMBL/GenBank/DDBJ whole genome shotgun (WGS) entry which is preliminary data.</text>
</comment>
<dbReference type="Pfam" id="PF02225">
    <property type="entry name" value="PA"/>
    <property type="match status" value="1"/>
</dbReference>
<keyword evidence="5 7" id="KW-0378">Hydrolase</keyword>
<dbReference type="InterPro" id="IPR045175">
    <property type="entry name" value="M28_fam"/>
</dbReference>
<keyword evidence="7" id="KW-0732">Signal</keyword>
<dbReference type="Pfam" id="PF04389">
    <property type="entry name" value="Peptidase_M28"/>
    <property type="match status" value="2"/>
</dbReference>
<dbReference type="AlphaFoldDB" id="A0A0M8MZ10"/>
<accession>A0A0M8MZ10</accession>
<dbReference type="SUPFAM" id="SSF52025">
    <property type="entry name" value="PA domain"/>
    <property type="match status" value="1"/>
</dbReference>
<feature type="chain" id="PRO_5005732342" description="Peptide hydrolase" evidence="7">
    <location>
        <begin position="20"/>
        <end position="443"/>
    </location>
</feature>
<dbReference type="EMBL" id="LGSR01000006">
    <property type="protein sequence ID" value="KOS21678.1"/>
    <property type="molecule type" value="Genomic_DNA"/>
</dbReference>
<feature type="domain" description="PA" evidence="8">
    <location>
        <begin position="125"/>
        <end position="217"/>
    </location>
</feature>
<dbReference type="Gene3D" id="3.40.630.10">
    <property type="entry name" value="Zn peptidases"/>
    <property type="match status" value="2"/>
</dbReference>
<dbReference type="GO" id="GO:0046872">
    <property type="term" value="F:metal ion binding"/>
    <property type="evidence" value="ECO:0007669"/>
    <property type="project" value="UniProtKB-KW"/>
</dbReference>
<gene>
    <name evidence="10" type="ORF">ESCO_001480</name>
</gene>
<dbReference type="SUPFAM" id="SSF53187">
    <property type="entry name" value="Zn-dependent exopeptidases"/>
    <property type="match status" value="1"/>
</dbReference>
<dbReference type="Proteomes" id="UP000053831">
    <property type="component" value="Unassembled WGS sequence"/>
</dbReference>
<organism evidence="10 11">
    <name type="scientific">Escovopsis weberi</name>
    <dbReference type="NCBI Taxonomy" id="150374"/>
    <lineage>
        <taxon>Eukaryota</taxon>
        <taxon>Fungi</taxon>
        <taxon>Dikarya</taxon>
        <taxon>Ascomycota</taxon>
        <taxon>Pezizomycotina</taxon>
        <taxon>Sordariomycetes</taxon>
        <taxon>Hypocreomycetidae</taxon>
        <taxon>Hypocreales</taxon>
        <taxon>Hypocreaceae</taxon>
        <taxon>Escovopsis</taxon>
    </lineage>
</organism>
<sequence>MRLCRELLHAFFLTGAVLGAEILTFEKVEADITADNLWGVLQKLNETAASHGGNRASGTHGYKAAADYVVDRLKASKGKDLDVQVQPFTFTFEQTIDISLTGPDGEVVLVTSLGYNHATPKEGITAELVDTPVDDKKGSACLPEQWASVNATGKIALIKRGNCPIADKVKLAGARGALAVILYNQHPGPNVPSASLGADNVGKLVPVGVVSLETGLEWKSRLSAGGDLASVSVTLVVDAISEERETWNIIAETKEGNPDSVVMLGAHLDTVHHSPGINDDGSGVAALLELADSFKKYEGFNNTDRIRFYFNYDMIGSKLAKYRVYADTHADRAGASLLFKYLTDHGKHATYERFGLGSDYVAFLQLGIPSSGIFTGGAEGFDTCYHQKCDNIDNINLDALVLSTKAAGHVAAQLALSVEGIPAREKQEAIYDEMTPKRSFREH</sequence>